<accession>A0ABS1R4S4</accession>
<dbReference type="RefSeq" id="WP_202103035.1">
    <property type="nucleotide sequence ID" value="NZ_JAERTY010000005.1"/>
</dbReference>
<evidence type="ECO:0000313" key="3">
    <source>
        <dbReference type="Proteomes" id="UP000625283"/>
    </source>
</evidence>
<keyword evidence="1" id="KW-0732">Signal</keyword>
<sequence>MKPLHYSKLLIFASTLVFSSAKAQNLDSKPTFKSRFKLDFTVGPNFDFTSRTDTKNPAIFGSRPAVSPFLGVRATHLFSSRFGWYAGINVNYYKEIKPTGYKQSIIESFFEDFGNAFLGPISYVKPSVEIGALYRIEYGNWSIYPSLGIGYDTYLADKDSYKWKKTGNAPKEELTYERNSSFLTTHIGLSTNYQLSRKTYLALNARYHHPLQAATAHLIETTDGVETSRFDFRSKGIGRGVFLGIGFGVLLGKI</sequence>
<feature type="chain" id="PRO_5046424184" description="Outer membrane beta-barrel protein" evidence="1">
    <location>
        <begin position="24"/>
        <end position="254"/>
    </location>
</feature>
<feature type="signal peptide" evidence="1">
    <location>
        <begin position="1"/>
        <end position="23"/>
    </location>
</feature>
<proteinExistence type="predicted"/>
<keyword evidence="3" id="KW-1185">Reference proteome</keyword>
<reference evidence="2 3" key="1">
    <citation type="submission" date="2021-01" db="EMBL/GenBank/DDBJ databases">
        <title>C459-1 draft genome sequence.</title>
        <authorList>
            <person name="Zhang X.-F."/>
        </authorList>
    </citation>
    <scope>NUCLEOTIDE SEQUENCE [LARGE SCALE GENOMIC DNA]</scope>
    <source>
        <strain evidence="3">C459-1</strain>
    </source>
</reference>
<protein>
    <recommendedName>
        <fullName evidence="4">Outer membrane beta-barrel protein</fullName>
    </recommendedName>
</protein>
<dbReference type="EMBL" id="JAERTY010000005">
    <property type="protein sequence ID" value="MBL1409285.1"/>
    <property type="molecule type" value="Genomic_DNA"/>
</dbReference>
<organism evidence="2 3">
    <name type="scientific">Sphingobacterium faecale</name>
    <dbReference type="NCBI Taxonomy" id="2803775"/>
    <lineage>
        <taxon>Bacteria</taxon>
        <taxon>Pseudomonadati</taxon>
        <taxon>Bacteroidota</taxon>
        <taxon>Sphingobacteriia</taxon>
        <taxon>Sphingobacteriales</taxon>
        <taxon>Sphingobacteriaceae</taxon>
        <taxon>Sphingobacterium</taxon>
    </lineage>
</organism>
<gene>
    <name evidence="2" type="ORF">JKG61_11035</name>
</gene>
<evidence type="ECO:0000256" key="1">
    <source>
        <dbReference type="SAM" id="SignalP"/>
    </source>
</evidence>
<dbReference type="Proteomes" id="UP000625283">
    <property type="component" value="Unassembled WGS sequence"/>
</dbReference>
<name>A0ABS1R4S4_9SPHI</name>
<evidence type="ECO:0000313" key="2">
    <source>
        <dbReference type="EMBL" id="MBL1409285.1"/>
    </source>
</evidence>
<evidence type="ECO:0008006" key="4">
    <source>
        <dbReference type="Google" id="ProtNLM"/>
    </source>
</evidence>
<comment type="caution">
    <text evidence="2">The sequence shown here is derived from an EMBL/GenBank/DDBJ whole genome shotgun (WGS) entry which is preliminary data.</text>
</comment>